<evidence type="ECO:0000256" key="1">
    <source>
        <dbReference type="ARBA" id="ARBA00009831"/>
    </source>
</evidence>
<sequence length="471" mass="53425">MSSPLVTGGCFALKSKINGKYLRYSPEKEKILEVSGEDVLSPYTRFRAELSREHDGHVHIRCCYNNKYWVAREVNQQWCLMGDANEPQEDLSDPSCTVLRHEPSSVHVDDVNLEHARLKRSVYMRADAHPTEKTLRAGSLLLGNKDKPDEEDAYTFSVINLEGQMLLPKYVCFKGDNGMYLRARKVEWNLNYLEFSSDDIADPTVRNIIHTNSDGTIRIYSSHYGKFWRRSPNWIWGDSDDTTSRNPDTVFRALLLGGGKCALQNLGNNNYCKRLTTEGKTSCLNAAVPTITREAQLELHETVLSRKIYGVEYRLKDVNIHDLKPRTFYTKTIANSTSRPHKSKLTISYSVTTERRWDSNVSWKLGVTTTIKAGVPAIAETSVEISSEFSGSYTWGETQSHTEQQSNEEEIEVPAHSKRTVRVVATEGTCEIPFSYIQEDMLTTGEIVVTKMHDGIYSGVNSYGFETQINE</sequence>
<dbReference type="AlphaFoldDB" id="A0A8T0WH91"/>
<evidence type="ECO:0000256" key="2">
    <source>
        <dbReference type="ARBA" id="ARBA00023157"/>
    </source>
</evidence>
<dbReference type="PANTHER" id="PTHR39244">
    <property type="entry name" value="NATTERIN-4"/>
    <property type="match status" value="1"/>
</dbReference>
<dbReference type="OrthoDB" id="687775at2759"/>
<evidence type="ECO:0000313" key="5">
    <source>
        <dbReference type="Proteomes" id="UP000823388"/>
    </source>
</evidence>
<protein>
    <recommendedName>
        <fullName evidence="3">Agglutinin domain-containing protein</fullName>
    </recommendedName>
</protein>
<accession>A0A8T0WH91</accession>
<dbReference type="Gene3D" id="2.80.10.50">
    <property type="match status" value="2"/>
</dbReference>
<dbReference type="Proteomes" id="UP000823388">
    <property type="component" value="Chromosome 1N"/>
</dbReference>
<keyword evidence="2" id="KW-1015">Disulfide bond</keyword>
<dbReference type="InterPro" id="IPR008998">
    <property type="entry name" value="Agglutinin"/>
</dbReference>
<comment type="similarity">
    <text evidence="1">Belongs to the aerolysin family.</text>
</comment>
<comment type="caution">
    <text evidence="4">The sequence shown here is derived from an EMBL/GenBank/DDBJ whole genome shotgun (WGS) entry which is preliminary data.</text>
</comment>
<feature type="domain" description="Agglutinin" evidence="3">
    <location>
        <begin position="5"/>
        <end position="160"/>
    </location>
</feature>
<dbReference type="SMART" id="SM00791">
    <property type="entry name" value="Agglutinin"/>
    <property type="match status" value="2"/>
</dbReference>
<dbReference type="Gene3D" id="2.170.15.10">
    <property type="entry name" value="Proaerolysin, chain A, domain 3"/>
    <property type="match status" value="1"/>
</dbReference>
<feature type="domain" description="Agglutinin" evidence="3">
    <location>
        <begin position="165"/>
        <end position="301"/>
    </location>
</feature>
<dbReference type="SUPFAM" id="SSF50382">
    <property type="entry name" value="Agglutinin"/>
    <property type="match status" value="2"/>
</dbReference>
<dbReference type="InterPro" id="IPR036242">
    <property type="entry name" value="Agglutinin_dom_sf"/>
</dbReference>
<organism evidence="4 5">
    <name type="scientific">Panicum virgatum</name>
    <name type="common">Blackwell switchgrass</name>
    <dbReference type="NCBI Taxonomy" id="38727"/>
    <lineage>
        <taxon>Eukaryota</taxon>
        <taxon>Viridiplantae</taxon>
        <taxon>Streptophyta</taxon>
        <taxon>Embryophyta</taxon>
        <taxon>Tracheophyta</taxon>
        <taxon>Spermatophyta</taxon>
        <taxon>Magnoliopsida</taxon>
        <taxon>Liliopsida</taxon>
        <taxon>Poales</taxon>
        <taxon>Poaceae</taxon>
        <taxon>PACMAD clade</taxon>
        <taxon>Panicoideae</taxon>
        <taxon>Panicodae</taxon>
        <taxon>Paniceae</taxon>
        <taxon>Panicinae</taxon>
        <taxon>Panicum</taxon>
        <taxon>Panicum sect. Hiantes</taxon>
    </lineage>
</organism>
<keyword evidence="5" id="KW-1185">Reference proteome</keyword>
<dbReference type="SUPFAM" id="SSF56973">
    <property type="entry name" value="Aerolisin/ETX pore-forming domain"/>
    <property type="match status" value="1"/>
</dbReference>
<dbReference type="Pfam" id="PF07468">
    <property type="entry name" value="Agglutinin"/>
    <property type="match status" value="2"/>
</dbReference>
<gene>
    <name evidence="4" type="ORF">PVAP13_1NG045808</name>
</gene>
<evidence type="ECO:0000313" key="4">
    <source>
        <dbReference type="EMBL" id="KAG2648172.1"/>
    </source>
</evidence>
<proteinExistence type="inferred from homology"/>
<dbReference type="InterPro" id="IPR055267">
    <property type="entry name" value="Aerolysin-like_C"/>
</dbReference>
<evidence type="ECO:0000259" key="3">
    <source>
        <dbReference type="SMART" id="SM00791"/>
    </source>
</evidence>
<name>A0A8T0WH91_PANVG</name>
<dbReference type="PANTHER" id="PTHR39244:SF5">
    <property type="entry name" value="NATTERIN-3-LIKE"/>
    <property type="match status" value="1"/>
</dbReference>
<dbReference type="Pfam" id="PF01117">
    <property type="entry name" value="Aerolysin"/>
    <property type="match status" value="1"/>
</dbReference>
<dbReference type="CDD" id="cd20216">
    <property type="entry name" value="PFM_HFR-2-like"/>
    <property type="match status" value="1"/>
</dbReference>
<dbReference type="InterPro" id="IPR053237">
    <property type="entry name" value="Natterin_C"/>
</dbReference>
<dbReference type="EMBL" id="CM029038">
    <property type="protein sequence ID" value="KAG2648172.1"/>
    <property type="molecule type" value="Genomic_DNA"/>
</dbReference>
<reference evidence="4" key="1">
    <citation type="submission" date="2020-05" db="EMBL/GenBank/DDBJ databases">
        <title>WGS assembly of Panicum virgatum.</title>
        <authorList>
            <person name="Lovell J.T."/>
            <person name="Jenkins J."/>
            <person name="Shu S."/>
            <person name="Juenger T.E."/>
            <person name="Schmutz J."/>
        </authorList>
    </citation>
    <scope>NUCLEOTIDE SEQUENCE</scope>
    <source>
        <strain evidence="4">AP13</strain>
    </source>
</reference>